<dbReference type="AlphaFoldDB" id="A0A0J1JDZ6"/>
<evidence type="ECO:0000313" key="2">
    <source>
        <dbReference type="Proteomes" id="UP000036426"/>
    </source>
</evidence>
<reference evidence="1 2" key="1">
    <citation type="submission" date="2015-05" db="EMBL/GenBank/DDBJ databases">
        <title>Photobacterium galathea sp. nov.</title>
        <authorList>
            <person name="Machado H."/>
            <person name="Gram L."/>
        </authorList>
    </citation>
    <scope>NUCLEOTIDE SEQUENCE [LARGE SCALE GENOMIC DNA]</scope>
    <source>
        <strain evidence="1 2">DSM 25995</strain>
    </source>
</reference>
<comment type="caution">
    <text evidence="1">The sequence shown here is derived from an EMBL/GenBank/DDBJ whole genome shotgun (WGS) entry which is preliminary data.</text>
</comment>
<dbReference type="PATRIC" id="fig|754436.4.peg.3246"/>
<gene>
    <name evidence="1" type="ORF">ABT58_15325</name>
</gene>
<dbReference type="OrthoDB" id="9811869at2"/>
<name>A0A0J1JDZ6_9GAMM</name>
<organism evidence="1 2">
    <name type="scientific">Photobacterium aphoticum</name>
    <dbReference type="NCBI Taxonomy" id="754436"/>
    <lineage>
        <taxon>Bacteria</taxon>
        <taxon>Pseudomonadati</taxon>
        <taxon>Pseudomonadota</taxon>
        <taxon>Gammaproteobacteria</taxon>
        <taxon>Vibrionales</taxon>
        <taxon>Vibrionaceae</taxon>
        <taxon>Photobacterium</taxon>
    </lineage>
</organism>
<dbReference type="RefSeq" id="WP_047875298.1">
    <property type="nucleotide sequence ID" value="NZ_BMYC01000003.1"/>
</dbReference>
<keyword evidence="2" id="KW-1185">Reference proteome</keyword>
<sequence>MNSKSMSAFFAENLSAPLTNVQWSWGSENEKGVYLRIWAEEVKDKRGMVYACDPADTRLGQKERLRHIKQIESGKPGYVVVITEGHVSSSGTWRIDRFEECIYPILNFSRNENGDIYADVDFDSPVYPEFIGQEIDYAAIELAASAYPKALETLTKATTKFDWQATKVDESTETIFLISKDGTQKAQIHIPSGKWMR</sequence>
<accession>A0A0J1JDZ6</accession>
<evidence type="ECO:0000313" key="1">
    <source>
        <dbReference type="EMBL" id="KLU99841.1"/>
    </source>
</evidence>
<protein>
    <submittedName>
        <fullName evidence="1">Uncharacterized protein</fullName>
    </submittedName>
</protein>
<dbReference type="Proteomes" id="UP000036426">
    <property type="component" value="Unassembled WGS sequence"/>
</dbReference>
<proteinExistence type="predicted"/>
<dbReference type="EMBL" id="LDOV01000027">
    <property type="protein sequence ID" value="KLU99841.1"/>
    <property type="molecule type" value="Genomic_DNA"/>
</dbReference>